<comment type="caution">
    <text evidence="2">The sequence shown here is derived from an EMBL/GenBank/DDBJ whole genome shotgun (WGS) entry which is preliminary data.</text>
</comment>
<name>A0A368G701_ANCCA</name>
<evidence type="ECO:0008006" key="4">
    <source>
        <dbReference type="Google" id="ProtNLM"/>
    </source>
</evidence>
<feature type="region of interest" description="Disordered" evidence="1">
    <location>
        <begin position="108"/>
        <end position="129"/>
    </location>
</feature>
<dbReference type="SUPFAM" id="SSF117281">
    <property type="entry name" value="Kelch motif"/>
    <property type="match status" value="1"/>
</dbReference>
<dbReference type="InterPro" id="IPR015915">
    <property type="entry name" value="Kelch-typ_b-propeller"/>
</dbReference>
<evidence type="ECO:0000313" key="3">
    <source>
        <dbReference type="Proteomes" id="UP000252519"/>
    </source>
</evidence>
<gene>
    <name evidence="2" type="ORF">ANCCAN_15315</name>
</gene>
<dbReference type="EMBL" id="JOJR01000377">
    <property type="protein sequence ID" value="RCN38755.1"/>
    <property type="molecule type" value="Genomic_DNA"/>
</dbReference>
<evidence type="ECO:0000313" key="2">
    <source>
        <dbReference type="EMBL" id="RCN38755.1"/>
    </source>
</evidence>
<dbReference type="STRING" id="29170.A0A368G701"/>
<dbReference type="AlphaFoldDB" id="A0A368G701"/>
<organism evidence="2 3">
    <name type="scientific">Ancylostoma caninum</name>
    <name type="common">Dog hookworm</name>
    <dbReference type="NCBI Taxonomy" id="29170"/>
    <lineage>
        <taxon>Eukaryota</taxon>
        <taxon>Metazoa</taxon>
        <taxon>Ecdysozoa</taxon>
        <taxon>Nematoda</taxon>
        <taxon>Chromadorea</taxon>
        <taxon>Rhabditida</taxon>
        <taxon>Rhabditina</taxon>
        <taxon>Rhabditomorpha</taxon>
        <taxon>Strongyloidea</taxon>
        <taxon>Ancylostomatidae</taxon>
        <taxon>Ancylostomatinae</taxon>
        <taxon>Ancylostoma</taxon>
    </lineage>
</organism>
<dbReference type="OrthoDB" id="7676067at2759"/>
<evidence type="ECO:0000256" key="1">
    <source>
        <dbReference type="SAM" id="MobiDB-lite"/>
    </source>
</evidence>
<proteinExistence type="predicted"/>
<accession>A0A368G701</accession>
<reference evidence="2 3" key="1">
    <citation type="submission" date="2014-10" db="EMBL/GenBank/DDBJ databases">
        <title>Draft genome of the hookworm Ancylostoma caninum.</title>
        <authorList>
            <person name="Mitreva M."/>
        </authorList>
    </citation>
    <scope>NUCLEOTIDE SEQUENCE [LARGE SCALE GENOMIC DNA]</scope>
    <source>
        <strain evidence="2 3">Baltimore</strain>
    </source>
</reference>
<sequence>MPQPRKNAGIDGIASQLHFSVHPCAYFDTFLDTPFLNSLENTSMVCNTIYGLADAILLAGGEIDHGNYNVQRLVDYWMLDTRTFQWLQIPAQMPCPLIEPRLTACNSGNNSDKKSDAAHEINGSIPVLG</sequence>
<dbReference type="Proteomes" id="UP000252519">
    <property type="component" value="Unassembled WGS sequence"/>
</dbReference>
<protein>
    <recommendedName>
        <fullName evidence="4">Kelch repeat protein</fullName>
    </recommendedName>
</protein>
<keyword evidence="3" id="KW-1185">Reference proteome</keyword>